<feature type="binding site" evidence="6">
    <location>
        <begin position="175"/>
        <end position="178"/>
    </location>
    <ligand>
        <name>GTP</name>
        <dbReference type="ChEBI" id="CHEBI:37565"/>
    </ligand>
</feature>
<organism evidence="9 10">
    <name type="scientific">Candidatus Kaiserbacteria bacterium GW2011_GWB1_52_6</name>
    <dbReference type="NCBI Taxonomy" id="1618674"/>
    <lineage>
        <taxon>Bacteria</taxon>
        <taxon>Candidatus Kaiseribacteriota</taxon>
    </lineage>
</organism>
<dbReference type="CDD" id="cd04088">
    <property type="entry name" value="EFG_mtEFG_II"/>
    <property type="match status" value="1"/>
</dbReference>
<dbReference type="FunFam" id="2.40.30.10:FF:000006">
    <property type="entry name" value="Elongation factor G"/>
    <property type="match status" value="1"/>
</dbReference>
<feature type="binding site" evidence="6">
    <location>
        <begin position="47"/>
        <end position="54"/>
    </location>
    <ligand>
        <name>GTP</name>
        <dbReference type="ChEBI" id="CHEBI:37565"/>
    </ligand>
</feature>
<dbReference type="InterPro" id="IPR041095">
    <property type="entry name" value="EFG_II"/>
</dbReference>
<dbReference type="SMART" id="SM00838">
    <property type="entry name" value="EFG_C"/>
    <property type="match status" value="1"/>
</dbReference>
<feature type="binding site" evidence="6">
    <location>
        <begin position="121"/>
        <end position="125"/>
    </location>
    <ligand>
        <name>GTP</name>
        <dbReference type="ChEBI" id="CHEBI:37565"/>
    </ligand>
</feature>
<dbReference type="SUPFAM" id="SSF50447">
    <property type="entry name" value="Translation proteins"/>
    <property type="match status" value="1"/>
</dbReference>
<dbReference type="CDD" id="cd03713">
    <property type="entry name" value="EFG_mtEFG_C"/>
    <property type="match status" value="1"/>
</dbReference>
<dbReference type="InterPro" id="IPR053905">
    <property type="entry name" value="EF-G-like_DII"/>
</dbReference>
<dbReference type="InterPro" id="IPR035649">
    <property type="entry name" value="EFG_V"/>
</dbReference>
<dbReference type="InterPro" id="IPR035647">
    <property type="entry name" value="EFG_III/V"/>
</dbReference>
<dbReference type="HAMAP" id="MF_00054_B">
    <property type="entry name" value="EF_G_EF_2_B"/>
    <property type="match status" value="1"/>
</dbReference>
<comment type="similarity">
    <text evidence="1 6">Belongs to the TRAFAC class translation factor GTPase superfamily. Classic translation factor GTPase family. EF-G/EF-2 subfamily.</text>
</comment>
<dbReference type="Pfam" id="PF00679">
    <property type="entry name" value="EFG_C"/>
    <property type="match status" value="1"/>
</dbReference>
<dbReference type="InterPro" id="IPR009000">
    <property type="entry name" value="Transl_B-barrel_sf"/>
</dbReference>
<evidence type="ECO:0000256" key="6">
    <source>
        <dbReference type="HAMAP-Rule" id="MF_00054"/>
    </source>
</evidence>
<dbReference type="NCBIfam" id="TIGR00484">
    <property type="entry name" value="EF-G"/>
    <property type="match status" value="1"/>
</dbReference>
<dbReference type="InterPro" id="IPR031157">
    <property type="entry name" value="G_TR_CS"/>
</dbReference>
<evidence type="ECO:0000256" key="4">
    <source>
        <dbReference type="ARBA" id="ARBA00022917"/>
    </source>
</evidence>
<dbReference type="InterPro" id="IPR000640">
    <property type="entry name" value="EFG_V-like"/>
</dbReference>
<dbReference type="InterPro" id="IPR047872">
    <property type="entry name" value="EFG_IV"/>
</dbReference>
<dbReference type="Pfam" id="PF22042">
    <property type="entry name" value="EF-G_D2"/>
    <property type="match status" value="1"/>
</dbReference>
<dbReference type="PROSITE" id="PS00301">
    <property type="entry name" value="G_TR_1"/>
    <property type="match status" value="1"/>
</dbReference>
<dbReference type="PANTHER" id="PTHR43261">
    <property type="entry name" value="TRANSLATION ELONGATION FACTOR G-RELATED"/>
    <property type="match status" value="1"/>
</dbReference>
<dbReference type="InterPro" id="IPR009022">
    <property type="entry name" value="EFG_III"/>
</dbReference>
<keyword evidence="4 6" id="KW-0648">Protein biosynthesis</keyword>
<dbReference type="InterPro" id="IPR004540">
    <property type="entry name" value="Transl_elong_EFG/EF2"/>
</dbReference>
<dbReference type="FunFam" id="3.30.230.10:FF:000003">
    <property type="entry name" value="Elongation factor G"/>
    <property type="match status" value="1"/>
</dbReference>
<accession>A0A0G2A4V7</accession>
<keyword evidence="5 6" id="KW-0342">GTP-binding</keyword>
<dbReference type="PATRIC" id="fig|1618674.3.peg.473"/>
<dbReference type="FunFam" id="3.30.70.240:FF:000001">
    <property type="entry name" value="Elongation factor G"/>
    <property type="match status" value="1"/>
</dbReference>
<keyword evidence="3 6" id="KW-0251">Elongation factor</keyword>
<evidence type="ECO:0000313" key="10">
    <source>
        <dbReference type="Proteomes" id="UP000034185"/>
    </source>
</evidence>
<dbReference type="SUPFAM" id="SSF54980">
    <property type="entry name" value="EF-G C-terminal domain-like"/>
    <property type="match status" value="2"/>
</dbReference>
<feature type="domain" description="Tr-type G" evidence="8">
    <location>
        <begin position="38"/>
        <end position="322"/>
    </location>
</feature>
<name>A0A0G2A4V7_9BACT</name>
<dbReference type="Gene3D" id="3.30.230.10">
    <property type="match status" value="1"/>
</dbReference>
<gene>
    <name evidence="6" type="primary">fusA</name>
    <name evidence="9" type="ORF">UY70_C0017G0004</name>
</gene>
<dbReference type="InterPro" id="IPR005225">
    <property type="entry name" value="Small_GTP-bd"/>
</dbReference>
<evidence type="ECO:0000256" key="3">
    <source>
        <dbReference type="ARBA" id="ARBA00022768"/>
    </source>
</evidence>
<dbReference type="SUPFAM" id="SSF54211">
    <property type="entry name" value="Ribosomal protein S5 domain 2-like"/>
    <property type="match status" value="1"/>
</dbReference>
<evidence type="ECO:0000313" key="9">
    <source>
        <dbReference type="EMBL" id="KKW27289.1"/>
    </source>
</evidence>
<dbReference type="CDD" id="cd16262">
    <property type="entry name" value="EFG_III"/>
    <property type="match status" value="1"/>
</dbReference>
<dbReference type="Gene3D" id="2.40.30.10">
    <property type="entry name" value="Translation factors"/>
    <property type="match status" value="1"/>
</dbReference>
<protein>
    <recommendedName>
        <fullName evidence="6 7">Elongation factor G</fullName>
        <shortName evidence="6">EF-G</shortName>
    </recommendedName>
</protein>
<dbReference type="NCBIfam" id="NF009381">
    <property type="entry name" value="PRK12740.1-5"/>
    <property type="match status" value="1"/>
</dbReference>
<dbReference type="FunFam" id="3.30.70.870:FF:000001">
    <property type="entry name" value="Elongation factor G"/>
    <property type="match status" value="1"/>
</dbReference>
<dbReference type="Pfam" id="PF14492">
    <property type="entry name" value="EFG_III"/>
    <property type="match status" value="1"/>
</dbReference>
<dbReference type="FunFam" id="3.40.50.300:FF:000029">
    <property type="entry name" value="Elongation factor G"/>
    <property type="match status" value="1"/>
</dbReference>
<dbReference type="Pfam" id="PF00009">
    <property type="entry name" value="GTP_EFTU"/>
    <property type="match status" value="1"/>
</dbReference>
<dbReference type="Gene3D" id="3.30.70.240">
    <property type="match status" value="1"/>
</dbReference>
<dbReference type="Pfam" id="PF03764">
    <property type="entry name" value="EFG_IV"/>
    <property type="match status" value="1"/>
</dbReference>
<dbReference type="CDD" id="cd01434">
    <property type="entry name" value="EFG_mtEFG1_IV"/>
    <property type="match status" value="1"/>
</dbReference>
<reference evidence="9 10" key="1">
    <citation type="journal article" date="2015" name="Nature">
        <title>rRNA introns, odd ribosomes, and small enigmatic genomes across a large radiation of phyla.</title>
        <authorList>
            <person name="Brown C.T."/>
            <person name="Hug L.A."/>
            <person name="Thomas B.C."/>
            <person name="Sharon I."/>
            <person name="Castelle C.J."/>
            <person name="Singh A."/>
            <person name="Wilkins M.J."/>
            <person name="Williams K.H."/>
            <person name="Banfield J.F."/>
        </authorList>
    </citation>
    <scope>NUCLEOTIDE SEQUENCE [LARGE SCALE GENOMIC DNA]</scope>
</reference>
<dbReference type="Gene3D" id="3.40.50.300">
    <property type="entry name" value="P-loop containing nucleotide triphosphate hydrolases"/>
    <property type="match status" value="1"/>
</dbReference>
<evidence type="ECO:0000259" key="8">
    <source>
        <dbReference type="PROSITE" id="PS51722"/>
    </source>
</evidence>
<dbReference type="PRINTS" id="PR00315">
    <property type="entry name" value="ELONGATNFCT"/>
</dbReference>
<dbReference type="GO" id="GO:0003924">
    <property type="term" value="F:GTPase activity"/>
    <property type="evidence" value="ECO:0007669"/>
    <property type="project" value="InterPro"/>
</dbReference>
<dbReference type="Gene3D" id="3.30.70.870">
    <property type="entry name" value="Elongation Factor G (Translational Gtpase), domain 3"/>
    <property type="match status" value="1"/>
</dbReference>
<comment type="subcellular location">
    <subcellularLocation>
        <location evidence="6">Cytoplasm</location>
    </subcellularLocation>
</comment>
<dbReference type="AlphaFoldDB" id="A0A0G2A4V7"/>
<evidence type="ECO:0000256" key="7">
    <source>
        <dbReference type="NCBIfam" id="TIGR00484"/>
    </source>
</evidence>
<dbReference type="InterPro" id="IPR014721">
    <property type="entry name" value="Ribsml_uS5_D2-typ_fold_subgr"/>
</dbReference>
<dbReference type="GO" id="GO:0032790">
    <property type="term" value="P:ribosome disassembly"/>
    <property type="evidence" value="ECO:0007669"/>
    <property type="project" value="TreeGrafter"/>
</dbReference>
<evidence type="ECO:0000256" key="2">
    <source>
        <dbReference type="ARBA" id="ARBA00022741"/>
    </source>
</evidence>
<dbReference type="EMBL" id="LCRA01000017">
    <property type="protein sequence ID" value="KKW27289.1"/>
    <property type="molecule type" value="Genomic_DNA"/>
</dbReference>
<dbReference type="SMART" id="SM00889">
    <property type="entry name" value="EFG_IV"/>
    <property type="match status" value="1"/>
</dbReference>
<dbReference type="InterPro" id="IPR000795">
    <property type="entry name" value="T_Tr_GTP-bd_dom"/>
</dbReference>
<keyword evidence="2 6" id="KW-0547">Nucleotide-binding</keyword>
<sequence length="743" mass="82640">MFAISEILRYITYTCLPAGRRRRAIIFLNYMIRDYPLEKVRNFGIVAHVDAGKTTTSERILYYTGESHKIGEVHEGNTVTDWMEQERERGITITAAAITCFWNPSYMGTDTSAKVRFNIIDTPGHIDFTSEVKRSMRVLDGAVVVFDGVAGVEPQSETNWRYAEEAEVPRICYINKLDRTGASFEKSYASILDRLSNKAVRMQLPIGLEDKFEGVIDLLTMKAYHFEGDMGKNVVAGEIPAAMKAEAEKYRHELVERIVENDDTVMADFLDGKEIPFDVLKKTLRTGVIANKIFPVLTGSSLKNKGVQLVLDAVVDYLPSPLEVPPAKGHNTDTGAEEVRHASDTEPFAALVFKLQVDPFVGQLSFFRVYSGTFSVGETVYDSANNKKERVGRIVRLQADKREDVKMVYAGEIAAAVGMKEVKIGHTLCDPDHPIALEAIVFPEPVVSMRIEPKTKADQEKMGIALSRLSDEDPTFRIKSDVETGETIISGMGELHLEIIVDRMKREFGVEASTGKPQVAYRETVQGTSDVEYKHIKQTGGRGQYGHVKIRVKPLEAVVEGKKVKNNVEREDHFEFINNIKGGVIPQEYITPIKKGIKEAMDRGVLAGFPIVDVSVDLYDGSYHEVDSSEIAFKLAAINAMQEAVSKAKPVILEPIMKLEVVVPEKFMGDVTGMINSKRGSIEAMGERGVARVVTAKVPLSEMFGFTTRLRSATEGRGVPNLEFSHYAVVPRNVQEDIVASRK</sequence>
<proteinExistence type="inferred from homology"/>
<dbReference type="SUPFAM" id="SSF52540">
    <property type="entry name" value="P-loop containing nucleoside triphosphate hydrolases"/>
    <property type="match status" value="1"/>
</dbReference>
<dbReference type="NCBIfam" id="TIGR00231">
    <property type="entry name" value="small_GTP"/>
    <property type="match status" value="1"/>
</dbReference>
<dbReference type="InterPro" id="IPR005517">
    <property type="entry name" value="Transl_elong_EFG/EF2_IV"/>
</dbReference>
<dbReference type="Proteomes" id="UP000034185">
    <property type="component" value="Unassembled WGS sequence"/>
</dbReference>
<evidence type="ECO:0000256" key="1">
    <source>
        <dbReference type="ARBA" id="ARBA00005870"/>
    </source>
</evidence>
<dbReference type="InterPro" id="IPR020568">
    <property type="entry name" value="Ribosomal_Su5_D2-typ_SF"/>
</dbReference>
<dbReference type="GO" id="GO:0005525">
    <property type="term" value="F:GTP binding"/>
    <property type="evidence" value="ECO:0007669"/>
    <property type="project" value="UniProtKB-UniRule"/>
</dbReference>
<dbReference type="GO" id="GO:0003746">
    <property type="term" value="F:translation elongation factor activity"/>
    <property type="evidence" value="ECO:0007669"/>
    <property type="project" value="UniProtKB-UniRule"/>
</dbReference>
<dbReference type="PROSITE" id="PS51722">
    <property type="entry name" value="G_TR_2"/>
    <property type="match status" value="1"/>
</dbReference>
<keyword evidence="6" id="KW-0963">Cytoplasm</keyword>
<comment type="function">
    <text evidence="6">Catalyzes the GTP-dependent ribosomal translocation step during translation elongation. During this step, the ribosome changes from the pre-translocational (PRE) to the post-translocational (POST) state as the newly formed A-site-bound peptidyl-tRNA and P-site-bound deacylated tRNA move to the P and E sites, respectively. Catalyzes the coordinated movement of the two tRNA molecules, the mRNA and conformational changes in the ribosome.</text>
</comment>
<dbReference type="InterPro" id="IPR027417">
    <property type="entry name" value="P-loop_NTPase"/>
</dbReference>
<dbReference type="CDD" id="cd01886">
    <property type="entry name" value="EF-G"/>
    <property type="match status" value="1"/>
</dbReference>
<dbReference type="PANTHER" id="PTHR43261:SF1">
    <property type="entry name" value="RIBOSOME-RELEASING FACTOR 2, MITOCHONDRIAL"/>
    <property type="match status" value="1"/>
</dbReference>
<dbReference type="GO" id="GO:0005737">
    <property type="term" value="C:cytoplasm"/>
    <property type="evidence" value="ECO:0007669"/>
    <property type="project" value="UniProtKB-SubCell"/>
</dbReference>
<evidence type="ECO:0000256" key="5">
    <source>
        <dbReference type="ARBA" id="ARBA00023134"/>
    </source>
</evidence>
<comment type="caution">
    <text evidence="9">The sequence shown here is derived from an EMBL/GenBank/DDBJ whole genome shotgun (WGS) entry which is preliminary data.</text>
</comment>